<sequence>MDGDDFKVALVSLVLQQKKRKREDGVCVCSWGRWNAASAATHVIFQTNCRKSVRWCFNISASSSSGDVHTAVAEVNAEFCFLHKHIIFHSICTNLPKFYFTESILRP</sequence>
<evidence type="ECO:0000313" key="1">
    <source>
        <dbReference type="EMBL" id="JAH94559.1"/>
    </source>
</evidence>
<dbReference type="EMBL" id="GBXM01014018">
    <property type="protein sequence ID" value="JAH94559.1"/>
    <property type="molecule type" value="Transcribed_RNA"/>
</dbReference>
<dbReference type="AlphaFoldDB" id="A0A0E9WW09"/>
<reference evidence="1" key="2">
    <citation type="journal article" date="2015" name="Fish Shellfish Immunol.">
        <title>Early steps in the European eel (Anguilla anguilla)-Vibrio vulnificus interaction in the gills: Role of the RtxA13 toxin.</title>
        <authorList>
            <person name="Callol A."/>
            <person name="Pajuelo D."/>
            <person name="Ebbesson L."/>
            <person name="Teles M."/>
            <person name="MacKenzie S."/>
            <person name="Amaro C."/>
        </authorList>
    </citation>
    <scope>NUCLEOTIDE SEQUENCE</scope>
</reference>
<proteinExistence type="predicted"/>
<protein>
    <submittedName>
        <fullName evidence="1">Uncharacterized protein</fullName>
    </submittedName>
</protein>
<name>A0A0E9WW09_ANGAN</name>
<reference evidence="1" key="1">
    <citation type="submission" date="2014-11" db="EMBL/GenBank/DDBJ databases">
        <authorList>
            <person name="Amaro Gonzalez C."/>
        </authorList>
    </citation>
    <scope>NUCLEOTIDE SEQUENCE</scope>
</reference>
<organism evidence="1">
    <name type="scientific">Anguilla anguilla</name>
    <name type="common">European freshwater eel</name>
    <name type="synonym">Muraena anguilla</name>
    <dbReference type="NCBI Taxonomy" id="7936"/>
    <lineage>
        <taxon>Eukaryota</taxon>
        <taxon>Metazoa</taxon>
        <taxon>Chordata</taxon>
        <taxon>Craniata</taxon>
        <taxon>Vertebrata</taxon>
        <taxon>Euteleostomi</taxon>
        <taxon>Actinopterygii</taxon>
        <taxon>Neopterygii</taxon>
        <taxon>Teleostei</taxon>
        <taxon>Anguilliformes</taxon>
        <taxon>Anguillidae</taxon>
        <taxon>Anguilla</taxon>
    </lineage>
</organism>
<accession>A0A0E9WW09</accession>